<dbReference type="PANTHER" id="PTHR43065">
    <property type="entry name" value="SENSOR HISTIDINE KINASE"/>
    <property type="match status" value="1"/>
</dbReference>
<dbReference type="OrthoDB" id="9761263at2"/>
<dbReference type="SUPFAM" id="SSF47384">
    <property type="entry name" value="Homodimeric domain of signal transducing histidine kinase"/>
    <property type="match status" value="1"/>
</dbReference>
<feature type="coiled-coil region" evidence="5">
    <location>
        <begin position="107"/>
        <end position="153"/>
    </location>
</feature>
<dbReference type="Gene3D" id="3.30.565.10">
    <property type="entry name" value="Histidine kinase-like ATPase, C-terminal domain"/>
    <property type="match status" value="1"/>
</dbReference>
<evidence type="ECO:0000259" key="6">
    <source>
        <dbReference type="PROSITE" id="PS50109"/>
    </source>
</evidence>
<dbReference type="AlphaFoldDB" id="A0A330L648"/>
<feature type="modified residue" description="4-aspartylphosphate" evidence="4">
    <location>
        <position position="57"/>
    </location>
</feature>
<evidence type="ECO:0000256" key="2">
    <source>
        <dbReference type="ARBA" id="ARBA00012438"/>
    </source>
</evidence>
<keyword evidence="8" id="KW-0418">Kinase</keyword>
<dbReference type="GO" id="GO:0000155">
    <property type="term" value="F:phosphorelay sensor kinase activity"/>
    <property type="evidence" value="ECO:0007669"/>
    <property type="project" value="InterPro"/>
</dbReference>
<accession>A0A330L648</accession>
<evidence type="ECO:0000313" key="9">
    <source>
        <dbReference type="Proteomes" id="UP000248168"/>
    </source>
</evidence>
<dbReference type="SMART" id="SM00387">
    <property type="entry name" value="HATPase_c"/>
    <property type="match status" value="1"/>
</dbReference>
<evidence type="ECO:0000313" key="8">
    <source>
        <dbReference type="EMBL" id="SPP64465.1"/>
    </source>
</evidence>
<name>A0A330L648_9BACT</name>
<proteinExistence type="predicted"/>
<organism evidence="8 9">
    <name type="scientific">Nitrospira lenta</name>
    <dbReference type="NCBI Taxonomy" id="1436998"/>
    <lineage>
        <taxon>Bacteria</taxon>
        <taxon>Pseudomonadati</taxon>
        <taxon>Nitrospirota</taxon>
        <taxon>Nitrospiria</taxon>
        <taxon>Nitrospirales</taxon>
        <taxon>Nitrospiraceae</taxon>
        <taxon>Nitrospira</taxon>
    </lineage>
</organism>
<dbReference type="InterPro" id="IPR001789">
    <property type="entry name" value="Sig_transdc_resp-reg_receiver"/>
</dbReference>
<dbReference type="InterPro" id="IPR003594">
    <property type="entry name" value="HATPase_dom"/>
</dbReference>
<dbReference type="SMART" id="SM00448">
    <property type="entry name" value="REC"/>
    <property type="match status" value="2"/>
</dbReference>
<dbReference type="SMART" id="SM00388">
    <property type="entry name" value="HisKA"/>
    <property type="match status" value="1"/>
</dbReference>
<dbReference type="Gene3D" id="1.10.287.130">
    <property type="match status" value="1"/>
</dbReference>
<keyword evidence="8" id="KW-0808">Transferase</keyword>
<feature type="domain" description="Response regulatory" evidence="7">
    <location>
        <begin position="403"/>
        <end position="517"/>
    </location>
</feature>
<dbReference type="Proteomes" id="UP000248168">
    <property type="component" value="Unassembled WGS sequence"/>
</dbReference>
<dbReference type="CDD" id="cd00082">
    <property type="entry name" value="HisKA"/>
    <property type="match status" value="1"/>
</dbReference>
<dbReference type="InterPro" id="IPR011006">
    <property type="entry name" value="CheY-like_superfamily"/>
</dbReference>
<dbReference type="Pfam" id="PF00512">
    <property type="entry name" value="HisKA"/>
    <property type="match status" value="1"/>
</dbReference>
<keyword evidence="5" id="KW-0175">Coiled coil</keyword>
<dbReference type="Pfam" id="PF00072">
    <property type="entry name" value="Response_reg"/>
    <property type="match status" value="2"/>
</dbReference>
<dbReference type="InterPro" id="IPR004358">
    <property type="entry name" value="Sig_transdc_His_kin-like_C"/>
</dbReference>
<evidence type="ECO:0000256" key="4">
    <source>
        <dbReference type="PROSITE-ProRule" id="PRU00169"/>
    </source>
</evidence>
<dbReference type="InterPro" id="IPR005467">
    <property type="entry name" value="His_kinase_dom"/>
</dbReference>
<dbReference type="InterPro" id="IPR003661">
    <property type="entry name" value="HisK_dim/P_dom"/>
</dbReference>
<dbReference type="Gene3D" id="3.40.50.2300">
    <property type="match status" value="2"/>
</dbReference>
<sequence>MTTPLRLLQLEDNPADAELILATLNEGGIPCETIRVDRRDTFVDTLKAGKIDLILADYSLPGFDGITALALAQQLRPDIPFIFVSGTLGEELAIDAMHRGATDYILKQRLGRLVPSLQRAIRELQERQERARVEEALRQSEKQLRQAQKMEAVGRLAGGLAHDFNNLLTVIMGHAQVLLNDMTTEHPFRNKIEEMQKAGDRAATLIRQLLTFSRKQPSTPKVLSVNPLITNFETMMRRLIGEDLELTLALAPQDLRISADPAQIEQVLMNLVVNARDAMPKGGRLRIETSQVELTRTPMYHAQLPALGTFVKLSVSDTGVGMLPDTLTHIFEPFFTTKEEGKGTGLGLSTVFGIVTQSGGGLDVTSLIGQGSRFDVYFPAVRSHPDPTAPDQAPRSSNRGRETILLVEDDASVRDLVRDELKKLGYRVLESKNGLEACLAATQQVGNYQLLLTDVVMPGMSGTELAQHLRILKPDLRILFISGYADDVGIGATDQLSDYLQKPFTPEALSQRIRQLLDLTPLPQNGSPRKEASTSHAS</sequence>
<dbReference type="PROSITE" id="PS50109">
    <property type="entry name" value="HIS_KIN"/>
    <property type="match status" value="1"/>
</dbReference>
<feature type="domain" description="Response regulatory" evidence="7">
    <location>
        <begin position="6"/>
        <end position="122"/>
    </location>
</feature>
<reference evidence="9" key="1">
    <citation type="submission" date="2018-04" db="EMBL/GenBank/DDBJ databases">
        <authorList>
            <person name="Lucker S."/>
            <person name="Sakoula D."/>
        </authorList>
    </citation>
    <scope>NUCLEOTIDE SEQUENCE [LARGE SCALE GENOMIC DNA]</scope>
</reference>
<protein>
    <recommendedName>
        <fullName evidence="2">histidine kinase</fullName>
        <ecNumber evidence="2">2.7.13.3</ecNumber>
    </recommendedName>
</protein>
<feature type="domain" description="Histidine kinase" evidence="6">
    <location>
        <begin position="159"/>
        <end position="382"/>
    </location>
</feature>
<dbReference type="SUPFAM" id="SSF55874">
    <property type="entry name" value="ATPase domain of HSP90 chaperone/DNA topoisomerase II/histidine kinase"/>
    <property type="match status" value="1"/>
</dbReference>
<dbReference type="InParanoid" id="A0A330L648"/>
<keyword evidence="9" id="KW-1185">Reference proteome</keyword>
<evidence type="ECO:0000256" key="5">
    <source>
        <dbReference type="SAM" id="Coils"/>
    </source>
</evidence>
<dbReference type="PANTHER" id="PTHR43065:SF42">
    <property type="entry name" value="TWO-COMPONENT SENSOR PPRA"/>
    <property type="match status" value="1"/>
</dbReference>
<evidence type="ECO:0000256" key="3">
    <source>
        <dbReference type="ARBA" id="ARBA00022553"/>
    </source>
</evidence>
<comment type="catalytic activity">
    <reaction evidence="1">
        <text>ATP + protein L-histidine = ADP + protein N-phospho-L-histidine.</text>
        <dbReference type="EC" id="2.7.13.3"/>
    </reaction>
</comment>
<dbReference type="CDD" id="cd00156">
    <property type="entry name" value="REC"/>
    <property type="match status" value="2"/>
</dbReference>
<keyword evidence="3 4" id="KW-0597">Phosphoprotein</keyword>
<gene>
    <name evidence="8" type="ORF">NITLEN_20105</name>
</gene>
<dbReference type="InterPro" id="IPR036890">
    <property type="entry name" value="HATPase_C_sf"/>
</dbReference>
<dbReference type="Pfam" id="PF02518">
    <property type="entry name" value="HATPase_c"/>
    <property type="match status" value="1"/>
</dbReference>
<dbReference type="EC" id="2.7.13.3" evidence="2"/>
<feature type="modified residue" description="4-aspartylphosphate" evidence="4">
    <location>
        <position position="454"/>
    </location>
</feature>
<dbReference type="PRINTS" id="PR00344">
    <property type="entry name" value="BCTRLSENSOR"/>
</dbReference>
<dbReference type="InterPro" id="IPR036097">
    <property type="entry name" value="HisK_dim/P_sf"/>
</dbReference>
<evidence type="ECO:0000256" key="1">
    <source>
        <dbReference type="ARBA" id="ARBA00000085"/>
    </source>
</evidence>
<dbReference type="RefSeq" id="WP_121988859.1">
    <property type="nucleotide sequence ID" value="NZ_OUNR01000012.1"/>
</dbReference>
<dbReference type="PROSITE" id="PS50110">
    <property type="entry name" value="RESPONSE_REGULATORY"/>
    <property type="match status" value="2"/>
</dbReference>
<dbReference type="EMBL" id="OUNR01000012">
    <property type="protein sequence ID" value="SPP64465.1"/>
    <property type="molecule type" value="Genomic_DNA"/>
</dbReference>
<dbReference type="SUPFAM" id="SSF52172">
    <property type="entry name" value="CheY-like"/>
    <property type="match status" value="2"/>
</dbReference>
<evidence type="ECO:0000259" key="7">
    <source>
        <dbReference type="PROSITE" id="PS50110"/>
    </source>
</evidence>